<proteinExistence type="predicted"/>
<reference evidence="2 3" key="1">
    <citation type="submission" date="2023-10" db="EMBL/GenBank/DDBJ databases">
        <title>Paenibacillus strain PFR10 Genome sequencing and assembly.</title>
        <authorList>
            <person name="Kim I."/>
        </authorList>
    </citation>
    <scope>NUCLEOTIDE SEQUENCE [LARGE SCALE GENOMIC DNA]</scope>
    <source>
        <strain evidence="2 3">PFR10</strain>
    </source>
</reference>
<dbReference type="RefSeq" id="WP_315949026.1">
    <property type="nucleotide sequence ID" value="NZ_JAWCUD010000001.1"/>
</dbReference>
<evidence type="ECO:0000313" key="2">
    <source>
        <dbReference type="EMBL" id="MDU0199725.1"/>
    </source>
</evidence>
<dbReference type="EMBL" id="JAWCUD010000001">
    <property type="protein sequence ID" value="MDU0199725.1"/>
    <property type="molecule type" value="Genomic_DNA"/>
</dbReference>
<gene>
    <name evidence="2" type="ORF">RQP52_01420</name>
</gene>
<keyword evidence="3" id="KW-1185">Reference proteome</keyword>
<protein>
    <submittedName>
        <fullName evidence="2">Uncharacterized protein</fullName>
    </submittedName>
</protein>
<sequence length="62" mass="6961">MQRRKAIRGILEKMLWFCPVLIIAIGSLPDVAGSMWWDAFGVLLFVAILIICGTGLQQKEEN</sequence>
<name>A0ABU3R628_9BACL</name>
<accession>A0ABU3R628</accession>
<comment type="caution">
    <text evidence="2">The sequence shown here is derived from an EMBL/GenBank/DDBJ whole genome shotgun (WGS) entry which is preliminary data.</text>
</comment>
<keyword evidence="1" id="KW-1133">Transmembrane helix</keyword>
<evidence type="ECO:0000313" key="3">
    <source>
        <dbReference type="Proteomes" id="UP001260980"/>
    </source>
</evidence>
<dbReference type="Proteomes" id="UP001260980">
    <property type="component" value="Unassembled WGS sequence"/>
</dbReference>
<feature type="transmembrane region" description="Helical" evidence="1">
    <location>
        <begin position="39"/>
        <end position="56"/>
    </location>
</feature>
<keyword evidence="1" id="KW-0812">Transmembrane</keyword>
<evidence type="ECO:0000256" key="1">
    <source>
        <dbReference type="SAM" id="Phobius"/>
    </source>
</evidence>
<keyword evidence="1" id="KW-0472">Membrane</keyword>
<organism evidence="2 3">
    <name type="scientific">Paenibacillus violae</name>
    <dbReference type="NCBI Taxonomy" id="3077234"/>
    <lineage>
        <taxon>Bacteria</taxon>
        <taxon>Bacillati</taxon>
        <taxon>Bacillota</taxon>
        <taxon>Bacilli</taxon>
        <taxon>Bacillales</taxon>
        <taxon>Paenibacillaceae</taxon>
        <taxon>Paenibacillus</taxon>
    </lineage>
</organism>